<feature type="transmembrane region" description="Helical" evidence="1">
    <location>
        <begin position="16"/>
        <end position="35"/>
    </location>
</feature>
<feature type="transmembrane region" description="Helical" evidence="1">
    <location>
        <begin position="47"/>
        <end position="68"/>
    </location>
</feature>
<comment type="caution">
    <text evidence="3">The sequence shown here is derived from an EMBL/GenBank/DDBJ whole genome shotgun (WGS) entry which is preliminary data.</text>
</comment>
<organism evidence="3 4">
    <name type="scientific">Microcosmobacter mediterraneus</name>
    <dbReference type="NCBI Taxonomy" id="3075607"/>
    <lineage>
        <taxon>Bacteria</taxon>
        <taxon>Pseudomonadati</taxon>
        <taxon>Bacteroidota</taxon>
        <taxon>Flavobacteriia</taxon>
        <taxon>Flavobacteriales</taxon>
        <taxon>Flavobacteriaceae</taxon>
        <taxon>Microcosmobacter</taxon>
    </lineage>
</organism>
<dbReference type="Pfam" id="PF06580">
    <property type="entry name" value="His_kinase"/>
    <property type="match status" value="1"/>
</dbReference>
<feature type="transmembrane region" description="Helical" evidence="1">
    <location>
        <begin position="114"/>
        <end position="135"/>
    </location>
</feature>
<reference evidence="3 4" key="1">
    <citation type="submission" date="2023-09" db="EMBL/GenBank/DDBJ databases">
        <authorList>
            <person name="Rey-Velasco X."/>
        </authorList>
    </citation>
    <scope>NUCLEOTIDE SEQUENCE [LARGE SCALE GENOMIC DNA]</scope>
    <source>
        <strain evidence="3 4">W332</strain>
    </source>
</reference>
<dbReference type="InterPro" id="IPR036890">
    <property type="entry name" value="HATPase_C_sf"/>
</dbReference>
<evidence type="ECO:0000256" key="1">
    <source>
        <dbReference type="SAM" id="Phobius"/>
    </source>
</evidence>
<evidence type="ECO:0000313" key="4">
    <source>
        <dbReference type="Proteomes" id="UP001259492"/>
    </source>
</evidence>
<dbReference type="GO" id="GO:0016301">
    <property type="term" value="F:kinase activity"/>
    <property type="evidence" value="ECO:0007669"/>
    <property type="project" value="UniProtKB-KW"/>
</dbReference>
<dbReference type="RefSeq" id="WP_311426232.1">
    <property type="nucleotide sequence ID" value="NZ_JAVRIA010000001.1"/>
</dbReference>
<protein>
    <submittedName>
        <fullName evidence="3">Histidine kinase</fullName>
    </submittedName>
</protein>
<dbReference type="PANTHER" id="PTHR34220:SF7">
    <property type="entry name" value="SENSOR HISTIDINE KINASE YPDA"/>
    <property type="match status" value="1"/>
</dbReference>
<keyword evidence="4" id="KW-1185">Reference proteome</keyword>
<dbReference type="EMBL" id="JAVRIA010000001">
    <property type="protein sequence ID" value="MDT0557465.1"/>
    <property type="molecule type" value="Genomic_DNA"/>
</dbReference>
<feature type="domain" description="Signal transduction histidine kinase internal region" evidence="2">
    <location>
        <begin position="162"/>
        <end position="237"/>
    </location>
</feature>
<keyword evidence="3" id="KW-0418">Kinase</keyword>
<proteinExistence type="predicted"/>
<dbReference type="PANTHER" id="PTHR34220">
    <property type="entry name" value="SENSOR HISTIDINE KINASE YPDA"/>
    <property type="match status" value="1"/>
</dbReference>
<dbReference type="Gene3D" id="3.30.565.10">
    <property type="entry name" value="Histidine kinase-like ATPase, C-terminal domain"/>
    <property type="match status" value="1"/>
</dbReference>
<evidence type="ECO:0000313" key="3">
    <source>
        <dbReference type="EMBL" id="MDT0557465.1"/>
    </source>
</evidence>
<sequence>MYNLNQLVKPPTRHNIIVFNLVLWFVVFWILLFIFSKTSKPIKIDYIYTAGFIFTLISPVLLNFYILIPKLLKRQRYLLYILGFIANIAIWERLHSWLFRDTLDAIFKDYFFVSYHSNTSITIIFIVVLVVTAFVKLTEDWIYYNANESKLLRENNQIIESQLLALRSQINPHFLFNSLNVIYSMAIEEKKDIKSAILQLSDILRYIIYDADTKKVPLSKEIELLSNYIEFQKYRTHNINTVRFNTSVDNETFHIYPMLLLPIVENAFKHADFSKLGKTITLDFIQNKTDFMFSVSNPISENNSTETVDFYSGFGLESIKKNLEIVYPNQHLLNITSENTKFKVELKLFNL</sequence>
<dbReference type="InterPro" id="IPR010559">
    <property type="entry name" value="Sig_transdc_His_kin_internal"/>
</dbReference>
<keyword evidence="1" id="KW-0812">Transmembrane</keyword>
<keyword evidence="3" id="KW-0808">Transferase</keyword>
<dbReference type="InterPro" id="IPR050640">
    <property type="entry name" value="Bact_2-comp_sensor_kinase"/>
</dbReference>
<feature type="transmembrane region" description="Helical" evidence="1">
    <location>
        <begin position="77"/>
        <end position="94"/>
    </location>
</feature>
<name>A0ABU2YH18_9FLAO</name>
<accession>A0ABU2YH18</accession>
<evidence type="ECO:0000259" key="2">
    <source>
        <dbReference type="Pfam" id="PF06580"/>
    </source>
</evidence>
<gene>
    <name evidence="3" type="ORF">RM697_02320</name>
</gene>
<keyword evidence="1" id="KW-1133">Transmembrane helix</keyword>
<dbReference type="Proteomes" id="UP001259492">
    <property type="component" value="Unassembled WGS sequence"/>
</dbReference>
<keyword evidence="1" id="KW-0472">Membrane</keyword>